<gene>
    <name evidence="1" type="ORF">METZ01_LOCUS303051</name>
</gene>
<dbReference type="AlphaFoldDB" id="A0A382MQY9"/>
<accession>A0A382MQY9</accession>
<evidence type="ECO:0000313" key="1">
    <source>
        <dbReference type="EMBL" id="SVC50197.1"/>
    </source>
</evidence>
<sequence>MLATEAVGSPLSLRKANFPPRAKRVIFLFLHGGVSHVDSFDPKPELARRHGQPL</sequence>
<reference evidence="1" key="1">
    <citation type="submission" date="2018-05" db="EMBL/GenBank/DDBJ databases">
        <authorList>
            <person name="Lanie J.A."/>
            <person name="Ng W.-L."/>
            <person name="Kazmierczak K.M."/>
            <person name="Andrzejewski T.M."/>
            <person name="Davidsen T.M."/>
            <person name="Wayne K.J."/>
            <person name="Tettelin H."/>
            <person name="Glass J.I."/>
            <person name="Rusch D."/>
            <person name="Podicherti R."/>
            <person name="Tsui H.-C.T."/>
            <person name="Winkler M.E."/>
        </authorList>
    </citation>
    <scope>NUCLEOTIDE SEQUENCE</scope>
</reference>
<dbReference type="EMBL" id="UINC01094721">
    <property type="protein sequence ID" value="SVC50197.1"/>
    <property type="molecule type" value="Genomic_DNA"/>
</dbReference>
<feature type="non-terminal residue" evidence="1">
    <location>
        <position position="54"/>
    </location>
</feature>
<dbReference type="InterPro" id="IPR010869">
    <property type="entry name" value="DUF1501"/>
</dbReference>
<organism evidence="1">
    <name type="scientific">marine metagenome</name>
    <dbReference type="NCBI Taxonomy" id="408172"/>
    <lineage>
        <taxon>unclassified sequences</taxon>
        <taxon>metagenomes</taxon>
        <taxon>ecological metagenomes</taxon>
    </lineage>
</organism>
<protein>
    <recommendedName>
        <fullName evidence="2">DUF1501 domain-containing protein</fullName>
    </recommendedName>
</protein>
<proteinExistence type="predicted"/>
<dbReference type="Pfam" id="PF07394">
    <property type="entry name" value="DUF1501"/>
    <property type="match status" value="1"/>
</dbReference>
<evidence type="ECO:0008006" key="2">
    <source>
        <dbReference type="Google" id="ProtNLM"/>
    </source>
</evidence>
<name>A0A382MQY9_9ZZZZ</name>